<dbReference type="AlphaFoldDB" id="A0A5A9X677"/>
<gene>
    <name evidence="5" type="primary">trmJ</name>
    <name evidence="7" type="ORF">ET418_17310</name>
</gene>
<dbReference type="Proteomes" id="UP000324298">
    <property type="component" value="Unassembled WGS sequence"/>
</dbReference>
<dbReference type="Gene3D" id="1.10.8.590">
    <property type="match status" value="1"/>
</dbReference>
<keyword evidence="8" id="KW-1185">Reference proteome</keyword>
<dbReference type="GO" id="GO:0005829">
    <property type="term" value="C:cytosol"/>
    <property type="evidence" value="ECO:0007669"/>
    <property type="project" value="TreeGrafter"/>
</dbReference>
<dbReference type="EC" id="2.1.1.200" evidence="5"/>
<comment type="similarity">
    <text evidence="1">Belongs to the class IV-like SAM-binding methyltransferase superfamily. RNA methyltransferase TrmH family.</text>
</comment>
<comment type="subcellular location">
    <subcellularLocation>
        <location evidence="5">Cytoplasm</location>
    </subcellularLocation>
</comment>
<proteinExistence type="inferred from homology"/>
<organism evidence="7 8">
    <name type="scientific">Oryzomonas rubra</name>
    <dbReference type="NCBI Taxonomy" id="2509454"/>
    <lineage>
        <taxon>Bacteria</taxon>
        <taxon>Pseudomonadati</taxon>
        <taxon>Thermodesulfobacteriota</taxon>
        <taxon>Desulfuromonadia</taxon>
        <taxon>Geobacterales</taxon>
        <taxon>Geobacteraceae</taxon>
        <taxon>Oryzomonas</taxon>
    </lineage>
</organism>
<keyword evidence="5" id="KW-0963">Cytoplasm</keyword>
<dbReference type="RefSeq" id="WP_149309780.1">
    <property type="nucleotide sequence ID" value="NZ_SRSD01000012.1"/>
</dbReference>
<dbReference type="GO" id="GO:0003723">
    <property type="term" value="F:RNA binding"/>
    <property type="evidence" value="ECO:0007669"/>
    <property type="project" value="InterPro"/>
</dbReference>
<dbReference type="EMBL" id="SRSD01000012">
    <property type="protein sequence ID" value="KAA0888153.1"/>
    <property type="molecule type" value="Genomic_DNA"/>
</dbReference>
<evidence type="ECO:0000313" key="8">
    <source>
        <dbReference type="Proteomes" id="UP000324298"/>
    </source>
</evidence>
<comment type="subunit">
    <text evidence="5">Homodimer.</text>
</comment>
<sequence length="247" mass="27090">MKSILDTISIVLVEPQSPGNIGMACRAMKNMGLSRLRLVKGCDRFHPESLKFAVAAKDLLEQAVVFPDLASALADCTLTVGTTRRHGKYRQEILSPTEVAANLKEQAGPECRAAIVFGREDSGLTTEELSLCRWHATIPSADDYGSLNLAQAVLVFCYELGKAGSPPGGGRTTPLATSEEIESFFGQLSSCLLKIGFLNEQNPEHIMRSMRRIFFRAELDNREVSILRGAISQIDWASSDFDGRKRP</sequence>
<evidence type="ECO:0000256" key="2">
    <source>
        <dbReference type="ARBA" id="ARBA00022603"/>
    </source>
</evidence>
<protein>
    <recommendedName>
        <fullName evidence="5">tRNA (cytidine/uridine-2'-O-)-methyltransferase TrmJ</fullName>
        <ecNumber evidence="5">2.1.1.200</ecNumber>
    </recommendedName>
    <alternativeName>
        <fullName evidence="5">tRNA (cytidine(32)/uridine(32)-2'-O)-methyltransferase</fullName>
    </alternativeName>
    <alternativeName>
        <fullName evidence="5">tRNA Cm32/Um32 methyltransferase</fullName>
    </alternativeName>
</protein>
<comment type="catalytic activity">
    <reaction evidence="5">
        <text>uridine(32) in tRNA + S-adenosyl-L-methionine = 2'-O-methyluridine(32) in tRNA + S-adenosyl-L-homocysteine + H(+)</text>
        <dbReference type="Rhea" id="RHEA:42936"/>
        <dbReference type="Rhea" id="RHEA-COMP:10107"/>
        <dbReference type="Rhea" id="RHEA-COMP:10290"/>
        <dbReference type="ChEBI" id="CHEBI:15378"/>
        <dbReference type="ChEBI" id="CHEBI:57856"/>
        <dbReference type="ChEBI" id="CHEBI:59789"/>
        <dbReference type="ChEBI" id="CHEBI:65315"/>
        <dbReference type="ChEBI" id="CHEBI:74478"/>
        <dbReference type="EC" id="2.1.1.200"/>
    </reaction>
</comment>
<comment type="catalytic activity">
    <reaction evidence="5">
        <text>cytidine(32) in tRNA + S-adenosyl-L-methionine = 2'-O-methylcytidine(32) in tRNA + S-adenosyl-L-homocysteine + H(+)</text>
        <dbReference type="Rhea" id="RHEA:42932"/>
        <dbReference type="Rhea" id="RHEA-COMP:10288"/>
        <dbReference type="Rhea" id="RHEA-COMP:10289"/>
        <dbReference type="ChEBI" id="CHEBI:15378"/>
        <dbReference type="ChEBI" id="CHEBI:57856"/>
        <dbReference type="ChEBI" id="CHEBI:59789"/>
        <dbReference type="ChEBI" id="CHEBI:74495"/>
        <dbReference type="ChEBI" id="CHEBI:82748"/>
        <dbReference type="EC" id="2.1.1.200"/>
    </reaction>
</comment>
<dbReference type="InterPro" id="IPR004384">
    <property type="entry name" value="RNA_MeTrfase_TrmJ/LasT"/>
</dbReference>
<keyword evidence="3 7" id="KW-0808">Transferase</keyword>
<dbReference type="InterPro" id="IPR029026">
    <property type="entry name" value="tRNA_m1G_MTases_N"/>
</dbReference>
<dbReference type="Pfam" id="PF00588">
    <property type="entry name" value="SpoU_methylase"/>
    <property type="match status" value="1"/>
</dbReference>
<dbReference type="SUPFAM" id="SSF75217">
    <property type="entry name" value="alpha/beta knot"/>
    <property type="match status" value="1"/>
</dbReference>
<dbReference type="PIRSF" id="PIRSF004808">
    <property type="entry name" value="LasT"/>
    <property type="match status" value="1"/>
</dbReference>
<keyword evidence="2 5" id="KW-0489">Methyltransferase</keyword>
<accession>A0A5A9X677</accession>
<reference evidence="7 8" key="1">
    <citation type="submission" date="2019-04" db="EMBL/GenBank/DDBJ databases">
        <title>Geobacter ruber sp. nov., ferric-reducing bacteria isolated from paddy soil.</title>
        <authorList>
            <person name="Xu Z."/>
            <person name="Masuda Y."/>
            <person name="Itoh H."/>
            <person name="Senoo K."/>
        </authorList>
    </citation>
    <scope>NUCLEOTIDE SEQUENCE [LARGE SCALE GENOMIC DNA]</scope>
    <source>
        <strain evidence="7 8">Red88</strain>
    </source>
</reference>
<dbReference type="PANTHER" id="PTHR42786">
    <property type="entry name" value="TRNA/RRNA METHYLTRANSFERASE"/>
    <property type="match status" value="1"/>
</dbReference>
<dbReference type="InterPro" id="IPR029028">
    <property type="entry name" value="Alpha/beta_knot_MTases"/>
</dbReference>
<dbReference type="PANTHER" id="PTHR42786:SF2">
    <property type="entry name" value="TRNA (CYTIDINE_URIDINE-2'-O-)-METHYLTRANSFERASE TRMJ"/>
    <property type="match status" value="1"/>
</dbReference>
<evidence type="ECO:0000313" key="7">
    <source>
        <dbReference type="EMBL" id="KAA0888153.1"/>
    </source>
</evidence>
<comment type="function">
    <text evidence="5">Catalyzes the formation of 2'O-methylated cytidine (Cm32) or 2'O-methylated uridine (Um32) at position 32 in tRNA.</text>
</comment>
<evidence type="ECO:0000256" key="4">
    <source>
        <dbReference type="ARBA" id="ARBA00022691"/>
    </source>
</evidence>
<evidence type="ECO:0000256" key="5">
    <source>
        <dbReference type="RuleBase" id="RU362024"/>
    </source>
</evidence>
<evidence type="ECO:0000256" key="3">
    <source>
        <dbReference type="ARBA" id="ARBA00022679"/>
    </source>
</evidence>
<dbReference type="Gene3D" id="3.40.1280.10">
    <property type="match status" value="1"/>
</dbReference>
<dbReference type="NCBIfam" id="TIGR00050">
    <property type="entry name" value="rRNA_methyl_1"/>
    <property type="match status" value="1"/>
</dbReference>
<comment type="caution">
    <text evidence="7">The sequence shown here is derived from an EMBL/GenBank/DDBJ whole genome shotgun (WGS) entry which is preliminary data.</text>
</comment>
<dbReference type="GO" id="GO:0106339">
    <property type="term" value="F:tRNA (cytidine(32)-2'-O)-methyltransferase activity"/>
    <property type="evidence" value="ECO:0007669"/>
    <property type="project" value="RHEA"/>
</dbReference>
<feature type="domain" description="tRNA/rRNA methyltransferase SpoU type" evidence="6">
    <location>
        <begin position="8"/>
        <end position="158"/>
    </location>
</feature>
<dbReference type="GO" id="GO:0160206">
    <property type="term" value="F:tRNA (cytidine(32)/uridine(32)-2'-O)-methyltransferase activity"/>
    <property type="evidence" value="ECO:0007669"/>
    <property type="project" value="UniProtKB-EC"/>
</dbReference>
<dbReference type="InterPro" id="IPR001537">
    <property type="entry name" value="SpoU_MeTrfase"/>
</dbReference>
<dbReference type="FunFam" id="3.40.1280.10:FF:000006">
    <property type="entry name" value="Uncharacterized tRNA/rRNA methyltransferase HI_0380"/>
    <property type="match status" value="1"/>
</dbReference>
<evidence type="ECO:0000259" key="6">
    <source>
        <dbReference type="Pfam" id="PF00588"/>
    </source>
</evidence>
<dbReference type="CDD" id="cd18093">
    <property type="entry name" value="SpoU-like_TrmJ"/>
    <property type="match status" value="1"/>
</dbReference>
<evidence type="ECO:0000256" key="1">
    <source>
        <dbReference type="ARBA" id="ARBA00007228"/>
    </source>
</evidence>
<keyword evidence="5" id="KW-0819">tRNA processing</keyword>
<dbReference type="OrthoDB" id="9806346at2"/>
<dbReference type="PROSITE" id="PS51257">
    <property type="entry name" value="PROKAR_LIPOPROTEIN"/>
    <property type="match status" value="1"/>
</dbReference>
<name>A0A5A9X677_9BACT</name>
<dbReference type="GO" id="GO:0002128">
    <property type="term" value="P:tRNA nucleoside ribose methylation"/>
    <property type="evidence" value="ECO:0007669"/>
    <property type="project" value="TreeGrafter"/>
</dbReference>
<keyword evidence="4 5" id="KW-0949">S-adenosyl-L-methionine</keyword>